<keyword evidence="1" id="KW-0732">Signal</keyword>
<accession>A0A315ZJ84</accession>
<dbReference type="Pfam" id="PF14592">
    <property type="entry name" value="Chondroitinas_B"/>
    <property type="match status" value="1"/>
</dbReference>
<dbReference type="Gene3D" id="2.160.20.10">
    <property type="entry name" value="Single-stranded right-handed beta-helix, Pectin lyase-like"/>
    <property type="match status" value="2"/>
</dbReference>
<evidence type="ECO:0000313" key="3">
    <source>
        <dbReference type="Proteomes" id="UP000245535"/>
    </source>
</evidence>
<dbReference type="OrthoDB" id="6475864at2"/>
<reference evidence="2 3" key="1">
    <citation type="submission" date="2018-03" db="EMBL/GenBank/DDBJ databases">
        <title>Genomic Encyclopedia of Archaeal and Bacterial Type Strains, Phase II (KMG-II): from individual species to whole genera.</title>
        <authorList>
            <person name="Goeker M."/>
        </authorList>
    </citation>
    <scope>NUCLEOTIDE SEQUENCE [LARGE SCALE GENOMIC DNA]</scope>
    <source>
        <strain evidence="2 3">DSM 28229</strain>
    </source>
</reference>
<dbReference type="AlphaFoldDB" id="A0A315ZJ84"/>
<dbReference type="SUPFAM" id="SSF51126">
    <property type="entry name" value="Pectin lyase-like"/>
    <property type="match status" value="2"/>
</dbReference>
<dbReference type="InterPro" id="IPR039513">
    <property type="entry name" value="PL-6"/>
</dbReference>
<sequence length="784" mass="86544">MSKNFIKILLCGAFLLGINFSVSAETYKVSSVEDYNTAVGKLAAGDTLMLANGVWTDAQLIFKANGTAEKPVVLCAETKGKVTLEGKSDLRLVGNYLVVDGLVFKNGSASKKAVIRFSKDKEQVANYSRVTNCVISYYNKEEKLDKDHWVELYGRYNRLDHNLFEGKSNVGPVVVVILKEENSRNNHHSIDNNHFKDRITTGSNGGETIRIGTSFTSLEASRTVVRQNYFERCNGEVEVVSNKSCENKFLYNTFFECEGSLVLRHGHNNWVEGNYFIGNNVEYTGGVRVINEGQTVVNNYFEGITGRRFRAALAVMNGIPNSPANRYMQVLRSTISQNTFIDCDHIELGVGSDEERTLPPSETVLSNNLFLHSSRSDIFGINDDVSGIQFSGNVIGENIKAFQEEGFTKKNVALSVDKDGIKYPSEVLESTAVWVDARSYQDQRQSERTSNEVGAVSASNIEKAKVWATLETAGVKWWTSEKNEEATVHTVKSSGALYKALATAKSGDVLKITATKLRLKKPLIIDKDITIQAANSKVLIEQYATTAFEVTEGVKLELKGLKLVGKSKAKYAVQTLATDLPSYLTVTDCEFSDYLNAESIIFNGGKMSMIAEFKLQNSVIKNINGHGIYMHAELDDKGRYNVERLKMKNVLFTEIKGIAVDVYRGGMDESTMGPVIAMDRCSFINTGSKETPAVTLHGLQGFKVNCSVWHGEGDFVVKVTSGGPVGKIEDCNFSAGAELNLDPAFTEVNLTNNELKFHSETLELDKTQDGRPLGYSMELAKGDF</sequence>
<feature type="chain" id="PRO_5016322941" evidence="1">
    <location>
        <begin position="25"/>
        <end position="784"/>
    </location>
</feature>
<dbReference type="RefSeq" id="WP_109616226.1">
    <property type="nucleotide sequence ID" value="NZ_QGDO01000001.1"/>
</dbReference>
<proteinExistence type="predicted"/>
<evidence type="ECO:0000313" key="2">
    <source>
        <dbReference type="EMBL" id="PWJ44754.1"/>
    </source>
</evidence>
<keyword evidence="3" id="KW-1185">Reference proteome</keyword>
<dbReference type="GO" id="GO:0016829">
    <property type="term" value="F:lyase activity"/>
    <property type="evidence" value="ECO:0007669"/>
    <property type="project" value="UniProtKB-KW"/>
</dbReference>
<dbReference type="InterPro" id="IPR012334">
    <property type="entry name" value="Pectin_lyas_fold"/>
</dbReference>
<name>A0A315ZJ84_SEDFL</name>
<gene>
    <name evidence="2" type="ORF">BC781_1011125</name>
</gene>
<organism evidence="2 3">
    <name type="scientific">Sediminitomix flava</name>
    <dbReference type="NCBI Taxonomy" id="379075"/>
    <lineage>
        <taxon>Bacteria</taxon>
        <taxon>Pseudomonadati</taxon>
        <taxon>Bacteroidota</taxon>
        <taxon>Cytophagia</taxon>
        <taxon>Cytophagales</taxon>
        <taxon>Flammeovirgaceae</taxon>
        <taxon>Sediminitomix</taxon>
    </lineage>
</organism>
<dbReference type="InterPro" id="IPR011050">
    <property type="entry name" value="Pectin_lyase_fold/virulence"/>
</dbReference>
<dbReference type="CDD" id="cd14251">
    <property type="entry name" value="PL-6"/>
    <property type="match status" value="1"/>
</dbReference>
<protein>
    <submittedName>
        <fullName evidence="2">Poly(Beta-D-mannuronate) lyase</fullName>
    </submittedName>
</protein>
<dbReference type="Proteomes" id="UP000245535">
    <property type="component" value="Unassembled WGS sequence"/>
</dbReference>
<evidence type="ECO:0000256" key="1">
    <source>
        <dbReference type="SAM" id="SignalP"/>
    </source>
</evidence>
<feature type="signal peptide" evidence="1">
    <location>
        <begin position="1"/>
        <end position="24"/>
    </location>
</feature>
<keyword evidence="2" id="KW-0456">Lyase</keyword>
<dbReference type="EMBL" id="QGDO01000001">
    <property type="protein sequence ID" value="PWJ44754.1"/>
    <property type="molecule type" value="Genomic_DNA"/>
</dbReference>
<comment type="caution">
    <text evidence="2">The sequence shown here is derived from an EMBL/GenBank/DDBJ whole genome shotgun (WGS) entry which is preliminary data.</text>
</comment>